<name>E1F758_GIAIA</name>
<reference evidence="1 2" key="1">
    <citation type="journal article" date="2010" name="BMC Genomics">
        <title>Genome analysis and comparative genomics of a Giardia intestinalis assemblage E isolate.</title>
        <authorList>
            <person name="Jerlstrom-Hultqvist J."/>
            <person name="Franzen O."/>
            <person name="Ankarklev J."/>
            <person name="Xu F."/>
            <person name="Nohynkova E."/>
            <person name="Andersson J.O."/>
            <person name="Svard S.G."/>
            <person name="Andersson B."/>
        </authorList>
    </citation>
    <scope>NUCLEOTIDE SEQUENCE [LARGE SCALE GENOMIC DNA]</scope>
    <source>
        <strain evidence="1 2">P15</strain>
    </source>
</reference>
<protein>
    <submittedName>
        <fullName evidence="1">Uncharacterized protein</fullName>
    </submittedName>
</protein>
<dbReference type="VEuPathDB" id="GiardiaDB:GLP15_2229"/>
<dbReference type="AlphaFoldDB" id="E1F758"/>
<gene>
    <name evidence="1" type="ORF">GLP15_2229</name>
</gene>
<accession>E1F758</accession>
<dbReference type="OMA" id="AIMSLLW"/>
<evidence type="ECO:0000313" key="2">
    <source>
        <dbReference type="Proteomes" id="UP000008974"/>
    </source>
</evidence>
<dbReference type="OrthoDB" id="10255051at2759"/>
<dbReference type="EMBL" id="ACVC01000211">
    <property type="protein sequence ID" value="EFO61730.1"/>
    <property type="molecule type" value="Genomic_DNA"/>
</dbReference>
<proteinExistence type="predicted"/>
<dbReference type="Proteomes" id="UP000008974">
    <property type="component" value="Unassembled WGS sequence"/>
</dbReference>
<sequence>MKDTVYPEDAEIARLERILGKGAQYALQEYGFEDLFAPGRSSFIYNESGESTADDSLASSVYSVSSEEHSLPAFLRPPEDTPITEATTCETARPNILGITSSSITKYMNKLVETNIEEVVDGILAARPFYETDGYMGIDLASIIVTSIANFCDQSSTMGALLGAFLYCLHLKNPQICHACVSSLYVNLHDTIANVPIYSTAEELTFMQSLREGSDSEALINNLVEALSYAIAFRGAAVTPLGNLLEIMLRCQVLITLVTEDSMTVVEFHVLSPAVYRLMNKILRIANSLLLSLCPLQYKALSKQITHDSEVMKQILLSPHASLEQRRFATRLQVYEAMIKETRSLGLHAKKDTSVAPNLRSIYEFIHEMKNRKQATLQEQSLNDCFTIVSQIKQCLHDNRAESNMLEKGQESSLRSVDAIMSLLWDVILTKLIVEEFTSGTLRHRPVNSNGLRYSEGELIACKYFCFIFDNVAQKLADPDRFNAAWRSVCGAEGPFDTIQDTFANYISKQVSYLSSQEGIEHSIKAYLDKPLHKLTMPSLFSIILTINADRSCTDHTLILLLRSIITAPGRHDFRYQLGLAIWDYVTALQNNSRQITNTARIVGYLLGCPTESGIHGISYSILKKHILCDSSSIQTKSTRGVLPSAIRTFYDFLFCFLLTGKTHRLENSSGTDIYHSRMAFGPLIGHINQGLLIYNKYEEKETDGMSRIRRGTLLYLDDLLAAYTQEDKTVRKIVSHLYTDGAIFEEHCKKLMSLLLEKVRLAVANRA</sequence>
<comment type="caution">
    <text evidence="1">The sequence shown here is derived from an EMBL/GenBank/DDBJ whole genome shotgun (WGS) entry which is preliminary data.</text>
</comment>
<organism evidence="1 2">
    <name type="scientific">Giardia intestinalis (strain P15)</name>
    <name type="common">Giardia lamblia</name>
    <dbReference type="NCBI Taxonomy" id="658858"/>
    <lineage>
        <taxon>Eukaryota</taxon>
        <taxon>Metamonada</taxon>
        <taxon>Diplomonadida</taxon>
        <taxon>Hexamitidae</taxon>
        <taxon>Giardiinae</taxon>
        <taxon>Giardia</taxon>
    </lineage>
</organism>
<evidence type="ECO:0000313" key="1">
    <source>
        <dbReference type="EMBL" id="EFO61730.1"/>
    </source>
</evidence>